<evidence type="ECO:0000256" key="1">
    <source>
        <dbReference type="ARBA" id="ARBA00004496"/>
    </source>
</evidence>
<evidence type="ECO:0000313" key="7">
    <source>
        <dbReference type="EMBL" id="AUR51680.1"/>
    </source>
</evidence>
<dbReference type="PANTHER" id="PTHR33602">
    <property type="entry name" value="REGULATORY PROTEIN RECX FAMILY PROTEIN"/>
    <property type="match status" value="1"/>
</dbReference>
<evidence type="ECO:0000313" key="8">
    <source>
        <dbReference type="Proteomes" id="UP000236655"/>
    </source>
</evidence>
<reference evidence="8" key="1">
    <citation type="submission" date="2017-11" db="EMBL/GenBank/DDBJ databases">
        <authorList>
            <person name="Chan K.G."/>
            <person name="Lee L.S."/>
        </authorList>
    </citation>
    <scope>NUCLEOTIDE SEQUENCE [LARGE SCALE GENOMIC DNA]</scope>
    <source>
        <strain evidence="8">DSM 100970</strain>
    </source>
</reference>
<dbReference type="RefSeq" id="WP_102950979.1">
    <property type="nucleotide sequence ID" value="NZ_CP024847.1"/>
</dbReference>
<comment type="function">
    <text evidence="5">Modulates RecA activity.</text>
</comment>
<dbReference type="Pfam" id="PF21981">
    <property type="entry name" value="RecX_HTH3"/>
    <property type="match status" value="1"/>
</dbReference>
<evidence type="ECO:0000256" key="2">
    <source>
        <dbReference type="ARBA" id="ARBA00009695"/>
    </source>
</evidence>
<dbReference type="EMBL" id="CP024847">
    <property type="protein sequence ID" value="AUR51680.1"/>
    <property type="molecule type" value="Genomic_DNA"/>
</dbReference>
<evidence type="ECO:0000256" key="3">
    <source>
        <dbReference type="ARBA" id="ARBA00018111"/>
    </source>
</evidence>
<protein>
    <recommendedName>
        <fullName evidence="3 5">Regulatory protein RecX</fullName>
    </recommendedName>
</protein>
<evidence type="ECO:0000256" key="4">
    <source>
        <dbReference type="ARBA" id="ARBA00022490"/>
    </source>
</evidence>
<dbReference type="InterPro" id="IPR053925">
    <property type="entry name" value="RecX_HTH_3rd"/>
</dbReference>
<name>A0A2I7N5F7_9NEIS</name>
<dbReference type="KEGG" id="nba:CUN60_05025"/>
<keyword evidence="8" id="KW-1185">Reference proteome</keyword>
<evidence type="ECO:0000256" key="5">
    <source>
        <dbReference type="HAMAP-Rule" id="MF_01114"/>
    </source>
</evidence>
<feature type="domain" description="RecX third three-helical" evidence="6">
    <location>
        <begin position="101"/>
        <end position="144"/>
    </location>
</feature>
<dbReference type="PANTHER" id="PTHR33602:SF1">
    <property type="entry name" value="REGULATORY PROTEIN RECX FAMILY PROTEIN"/>
    <property type="match status" value="1"/>
</dbReference>
<dbReference type="OrthoDB" id="5295441at2"/>
<proteinExistence type="inferred from homology"/>
<dbReference type="InterPro" id="IPR003783">
    <property type="entry name" value="Regulatory_RecX"/>
</dbReference>
<dbReference type="GO" id="GO:0005737">
    <property type="term" value="C:cytoplasm"/>
    <property type="evidence" value="ECO:0007669"/>
    <property type="project" value="UniProtKB-SubCell"/>
</dbReference>
<comment type="subcellular location">
    <subcellularLocation>
        <location evidence="1 5">Cytoplasm</location>
    </subcellularLocation>
</comment>
<sequence>MHKKPELNLRAKALDFLSRRDYSYLELFNKLSNYTDDEIAIRSVLDEMVSKNFLNEERYIEAFINSKSRKFGSKKIRYLLGSKVSNSDLIDDIYNKAEINELQIACQQLIKKYPSPPQDSKERAKYLRFLLNRGFSYEIINQALSQAYEA</sequence>
<organism evidence="7 8">
    <name type="scientific">Aquella oligotrophica</name>
    <dbReference type="NCBI Taxonomy" id="2067065"/>
    <lineage>
        <taxon>Bacteria</taxon>
        <taxon>Pseudomonadati</taxon>
        <taxon>Pseudomonadota</taxon>
        <taxon>Betaproteobacteria</taxon>
        <taxon>Neisseriales</taxon>
        <taxon>Neisseriaceae</taxon>
        <taxon>Aquella</taxon>
    </lineage>
</organism>
<keyword evidence="4 5" id="KW-0963">Cytoplasm</keyword>
<dbReference type="HAMAP" id="MF_01114">
    <property type="entry name" value="RecX"/>
    <property type="match status" value="1"/>
</dbReference>
<gene>
    <name evidence="5" type="primary">recX</name>
    <name evidence="7" type="ORF">CUN60_05025</name>
</gene>
<dbReference type="Gene3D" id="1.10.10.10">
    <property type="entry name" value="Winged helix-like DNA-binding domain superfamily/Winged helix DNA-binding domain"/>
    <property type="match status" value="2"/>
</dbReference>
<comment type="similarity">
    <text evidence="2 5">Belongs to the RecX family.</text>
</comment>
<dbReference type="Proteomes" id="UP000236655">
    <property type="component" value="Chromosome"/>
</dbReference>
<dbReference type="InterPro" id="IPR036388">
    <property type="entry name" value="WH-like_DNA-bd_sf"/>
</dbReference>
<dbReference type="AlphaFoldDB" id="A0A2I7N5F7"/>
<evidence type="ECO:0000259" key="6">
    <source>
        <dbReference type="Pfam" id="PF21981"/>
    </source>
</evidence>
<accession>A0A2I7N5F7</accession>
<dbReference type="GO" id="GO:0006282">
    <property type="term" value="P:regulation of DNA repair"/>
    <property type="evidence" value="ECO:0007669"/>
    <property type="project" value="UniProtKB-UniRule"/>
</dbReference>